<evidence type="ECO:0000313" key="1">
    <source>
        <dbReference type="EMBL" id="MCT7661669.1"/>
    </source>
</evidence>
<dbReference type="SUPFAM" id="SSF53383">
    <property type="entry name" value="PLP-dependent transferases"/>
    <property type="match status" value="1"/>
</dbReference>
<dbReference type="InterPro" id="IPR015422">
    <property type="entry name" value="PyrdxlP-dep_Trfase_small"/>
</dbReference>
<evidence type="ECO:0000313" key="2">
    <source>
        <dbReference type="Proteomes" id="UP001206639"/>
    </source>
</evidence>
<keyword evidence="1" id="KW-0808">Transferase</keyword>
<dbReference type="InterPro" id="IPR015421">
    <property type="entry name" value="PyrdxlP-dep_Trfase_major"/>
</dbReference>
<keyword evidence="2" id="KW-1185">Reference proteome</keyword>
<gene>
    <name evidence="1" type="ORF">N4S67_25035</name>
</gene>
<dbReference type="Pfam" id="PF12897">
    <property type="entry name" value="Asp_aminotransf"/>
    <property type="match status" value="1"/>
</dbReference>
<dbReference type="GO" id="GO:0008483">
    <property type="term" value="F:transaminase activity"/>
    <property type="evidence" value="ECO:0007669"/>
    <property type="project" value="UniProtKB-KW"/>
</dbReference>
<dbReference type="PANTHER" id="PTHR43799:SF1">
    <property type="entry name" value="ASPARTATE AMINOTRANSFERASE"/>
    <property type="match status" value="1"/>
</dbReference>
<sequence length="427" mass="46220">MSFLSLGRDELSAQYEQQKRNYAELQAKGLKLDLTRGKPAPAQLDLSNALLGLPGNGPDAFKDGDGTDTRNYGGLHGLPELRAIFGELLGIPVQNLIAGNNASLELMHDVVVFSMLHGGVDSTKPWIQEPALKFLCPSPGYDRHFAITESLGIEMIMVPMQEDGPDVDLIEELVAADPAIKGMWCVPVYSNPTGVTYSWEAVRRLVQMRTAASDFRLMWDNAYAVHTLTHDFVRNVDVLGLAEAAGNPNRPLVFASTSKITFAGAGVSFLGASLGNIAWYLQHAGKKSIGPDKVNQLRHLRFFGDADGVRLQMQRHQQLLAPKFAAVLEILADRLGESKIASWTEPKGGYFISLDVLPGTAKRTVALAKDAGIAVTEAGATFPYRKDPEDKNIRIAPTFPAEPELRAAIDGLATCALLSATESLLGD</sequence>
<dbReference type="PANTHER" id="PTHR43799">
    <property type="entry name" value="AMINOTRANSFERASE, PUTATIVE-RELATED"/>
    <property type="match status" value="1"/>
</dbReference>
<dbReference type="RefSeq" id="WP_260995706.1">
    <property type="nucleotide sequence ID" value="NZ_JAODWD010000006.1"/>
</dbReference>
<dbReference type="Gene3D" id="3.90.1150.10">
    <property type="entry name" value="Aspartate Aminotransferase, domain 1"/>
    <property type="match status" value="1"/>
</dbReference>
<dbReference type="EMBL" id="JAODWD010000006">
    <property type="protein sequence ID" value="MCT7661669.1"/>
    <property type="molecule type" value="Genomic_DNA"/>
</dbReference>
<reference evidence="2" key="1">
    <citation type="submission" date="2023-07" db="EMBL/GenBank/DDBJ databases">
        <authorList>
            <person name="Deng Y."/>
            <person name="Zhang Y.-Q."/>
        </authorList>
    </citation>
    <scope>NUCLEOTIDE SEQUENCE [LARGE SCALE GENOMIC DNA]</scope>
    <source>
        <strain evidence="2">CPCC 205710</strain>
    </source>
</reference>
<keyword evidence="1" id="KW-0032">Aminotransferase</keyword>
<protein>
    <submittedName>
        <fullName evidence="1">Aminotransferase class I/II-fold pyridoxal phosphate-dependent enzyme</fullName>
    </submittedName>
</protein>
<dbReference type="Proteomes" id="UP001206639">
    <property type="component" value="Unassembled WGS sequence"/>
</dbReference>
<proteinExistence type="predicted"/>
<name>A0ABT2MH98_9MYCO</name>
<organism evidence="1 2">
    <name type="scientific">Mycobacterium deserti</name>
    <dbReference type="NCBI Taxonomy" id="2978347"/>
    <lineage>
        <taxon>Bacteria</taxon>
        <taxon>Bacillati</taxon>
        <taxon>Actinomycetota</taxon>
        <taxon>Actinomycetes</taxon>
        <taxon>Mycobacteriales</taxon>
        <taxon>Mycobacteriaceae</taxon>
        <taxon>Mycobacterium</taxon>
    </lineage>
</organism>
<dbReference type="InterPro" id="IPR024551">
    <property type="entry name" value="AspAT_Ic"/>
</dbReference>
<comment type="caution">
    <text evidence="1">The sequence shown here is derived from an EMBL/GenBank/DDBJ whole genome shotgun (WGS) entry which is preliminary data.</text>
</comment>
<accession>A0ABT2MH98</accession>
<dbReference type="Gene3D" id="3.40.640.10">
    <property type="entry name" value="Type I PLP-dependent aspartate aminotransferase-like (Major domain)"/>
    <property type="match status" value="1"/>
</dbReference>
<dbReference type="InterPro" id="IPR015424">
    <property type="entry name" value="PyrdxlP-dep_Trfase"/>
</dbReference>